<protein>
    <submittedName>
        <fullName evidence="2">Uncharacterized protein</fullName>
    </submittedName>
</protein>
<feature type="transmembrane region" description="Helical" evidence="1">
    <location>
        <begin position="98"/>
        <end position="119"/>
    </location>
</feature>
<comment type="caution">
    <text evidence="2">The sequence shown here is derived from an EMBL/GenBank/DDBJ whole genome shotgun (WGS) entry which is preliminary data.</text>
</comment>
<keyword evidence="3" id="KW-1185">Reference proteome</keyword>
<dbReference type="EMBL" id="JAESWA010000027">
    <property type="protein sequence ID" value="MBL4933715.1"/>
    <property type="molecule type" value="Genomic_DNA"/>
</dbReference>
<feature type="transmembrane region" description="Helical" evidence="1">
    <location>
        <begin position="276"/>
        <end position="301"/>
    </location>
</feature>
<proteinExistence type="predicted"/>
<dbReference type="Proteomes" id="UP000623681">
    <property type="component" value="Unassembled WGS sequence"/>
</dbReference>
<evidence type="ECO:0000256" key="1">
    <source>
        <dbReference type="SAM" id="Phobius"/>
    </source>
</evidence>
<name>A0A937FII0_9CLOT</name>
<organism evidence="2 3">
    <name type="scientific">Clostridium paridis</name>
    <dbReference type="NCBI Taxonomy" id="2803863"/>
    <lineage>
        <taxon>Bacteria</taxon>
        <taxon>Bacillati</taxon>
        <taxon>Bacillota</taxon>
        <taxon>Clostridia</taxon>
        <taxon>Eubacteriales</taxon>
        <taxon>Clostridiaceae</taxon>
        <taxon>Clostridium</taxon>
    </lineage>
</organism>
<keyword evidence="1" id="KW-1133">Transmembrane helix</keyword>
<feature type="transmembrane region" description="Helical" evidence="1">
    <location>
        <begin position="16"/>
        <end position="35"/>
    </location>
</feature>
<feature type="transmembrane region" description="Helical" evidence="1">
    <location>
        <begin position="170"/>
        <end position="191"/>
    </location>
</feature>
<feature type="transmembrane region" description="Helical" evidence="1">
    <location>
        <begin position="307"/>
        <end position="326"/>
    </location>
</feature>
<dbReference type="AlphaFoldDB" id="A0A937FII0"/>
<accession>A0A937FII0</accession>
<feature type="transmembrane region" description="Helical" evidence="1">
    <location>
        <begin position="234"/>
        <end position="255"/>
    </location>
</feature>
<sequence length="337" mass="39417">MKNLINQKILNQDKKIILWGVILMTIVFLFLTNMYQMIQYKNYGTNSEEVIKQYFSLAPFKSCILYLTYGFLTCFILRDMDILVSSIEEEKYNLKEVFFTKVSTLIGITSTSIIIVFLFKLIVYMAKRQDFQSLGINGYNIFIFFLLTLAISIVSCGGIFLSFVLVKNKILAIIFVPCIEYCLFLFFGLFKMLLSNYLWPLKWVLDMIGSIMVDYFALSLTFDWRIELQPFSNQIISAFLLFIAGILLFWVDYLIFGKLKSEKIKNLFYFSWTVKIVFLMMAFIGSFSLLVILDLLVLVLSPHSFNNMNLLLNIVVIITSVVFYRLQLKRCYLKDKE</sequence>
<keyword evidence="1" id="KW-0472">Membrane</keyword>
<feature type="transmembrane region" description="Helical" evidence="1">
    <location>
        <begin position="139"/>
        <end position="164"/>
    </location>
</feature>
<evidence type="ECO:0000313" key="3">
    <source>
        <dbReference type="Proteomes" id="UP000623681"/>
    </source>
</evidence>
<keyword evidence="1" id="KW-0812">Transmembrane</keyword>
<dbReference type="RefSeq" id="WP_202769151.1">
    <property type="nucleotide sequence ID" value="NZ_JAESWA010000027.1"/>
</dbReference>
<gene>
    <name evidence="2" type="ORF">JK634_18190</name>
</gene>
<reference evidence="2" key="1">
    <citation type="submission" date="2021-01" db="EMBL/GenBank/DDBJ databases">
        <title>Genome public.</title>
        <authorList>
            <person name="Liu C."/>
            <person name="Sun Q."/>
        </authorList>
    </citation>
    <scope>NUCLEOTIDE SEQUENCE</scope>
    <source>
        <strain evidence="2">YIM B02565</strain>
    </source>
</reference>
<feature type="transmembrane region" description="Helical" evidence="1">
    <location>
        <begin position="55"/>
        <end position="78"/>
    </location>
</feature>
<evidence type="ECO:0000313" key="2">
    <source>
        <dbReference type="EMBL" id="MBL4933715.1"/>
    </source>
</evidence>